<accession>A0A072N6D3</accession>
<dbReference type="EMBL" id="ANIE01000003">
    <property type="protein sequence ID" value="KEF32528.1"/>
    <property type="molecule type" value="Genomic_DNA"/>
</dbReference>
<reference evidence="4 5" key="1">
    <citation type="submission" date="2012-12" db="EMBL/GenBank/DDBJ databases">
        <title>Genome assembly of Marinobacter sp. AK21.</title>
        <authorList>
            <person name="Khatri I."/>
            <person name="Kumar R."/>
            <person name="Vaidya B."/>
            <person name="Subramanian S."/>
            <person name="Pinnaka A."/>
        </authorList>
    </citation>
    <scope>NUCLEOTIDE SEQUENCE [LARGE SCALE GENOMIC DNA]</scope>
    <source>
        <strain evidence="4 5">AK21</strain>
    </source>
</reference>
<evidence type="ECO:0000256" key="2">
    <source>
        <dbReference type="ARBA" id="ARBA00007703"/>
    </source>
</evidence>
<dbReference type="Pfam" id="PF05130">
    <property type="entry name" value="FlgN"/>
    <property type="match status" value="1"/>
</dbReference>
<gene>
    <name evidence="4" type="ORF">D777_01162</name>
</gene>
<dbReference type="InterPro" id="IPR036679">
    <property type="entry name" value="FlgN-like_sf"/>
</dbReference>
<proteinExistence type="inferred from homology"/>
<comment type="caution">
    <text evidence="4">The sequence shown here is derived from an EMBL/GenBank/DDBJ whole genome shotgun (WGS) entry which is preliminary data.</text>
</comment>
<evidence type="ECO:0000313" key="5">
    <source>
        <dbReference type="Proteomes" id="UP000035057"/>
    </source>
</evidence>
<dbReference type="RefSeq" id="WP_036129227.1">
    <property type="nucleotide sequence ID" value="NZ_ANIE01000003.1"/>
</dbReference>
<dbReference type="Proteomes" id="UP000035057">
    <property type="component" value="Unassembled WGS sequence"/>
</dbReference>
<dbReference type="STRING" id="1137280.D777_01162"/>
<evidence type="ECO:0000256" key="1">
    <source>
        <dbReference type="ARBA" id="ARBA00002397"/>
    </source>
</evidence>
<dbReference type="PATRIC" id="fig|1137280.3.peg.976"/>
<dbReference type="InterPro" id="IPR007809">
    <property type="entry name" value="FlgN-like"/>
</dbReference>
<dbReference type="Gene3D" id="1.20.58.300">
    <property type="entry name" value="FlgN-like"/>
    <property type="match status" value="1"/>
</dbReference>
<dbReference type="SUPFAM" id="SSF140566">
    <property type="entry name" value="FlgN-like"/>
    <property type="match status" value="1"/>
</dbReference>
<evidence type="ECO:0000313" key="4">
    <source>
        <dbReference type="EMBL" id="KEF32528.1"/>
    </source>
</evidence>
<keyword evidence="4" id="KW-0969">Cilium</keyword>
<name>A0A072N6D3_9GAMM</name>
<keyword evidence="5" id="KW-1185">Reference proteome</keyword>
<dbReference type="GO" id="GO:0044780">
    <property type="term" value="P:bacterial-type flagellum assembly"/>
    <property type="evidence" value="ECO:0007669"/>
    <property type="project" value="InterPro"/>
</dbReference>
<comment type="similarity">
    <text evidence="2">Belongs to the FlgN family.</text>
</comment>
<protein>
    <submittedName>
        <fullName evidence="4">Flagellar biosynthesis protein FlgN</fullName>
    </submittedName>
</protein>
<keyword evidence="4" id="KW-0966">Cell projection</keyword>
<evidence type="ECO:0000256" key="3">
    <source>
        <dbReference type="ARBA" id="ARBA00022795"/>
    </source>
</evidence>
<keyword evidence="3" id="KW-1005">Bacterial flagellum biogenesis</keyword>
<sequence>MAAIDDLKQLLSQDVRQLEALTDILKSEKACLASSDIQSLQALTTEKNQHLGELRERAKKKIHALVAMGYRPETGDPSRFIRSAGFTELYDVWQQADTGLKQCQELNRHNGRVLGHLQTRLNRLTDIFRGASGQQKLYGSTGHQTTVSSRNVLASA</sequence>
<comment type="function">
    <text evidence="1">Required for the efficient initiation of filament assembly.</text>
</comment>
<keyword evidence="4" id="KW-0282">Flagellum</keyword>
<dbReference type="AlphaFoldDB" id="A0A072N6D3"/>
<organism evidence="4 5">
    <name type="scientific">Marinobacter nitratireducens</name>
    <dbReference type="NCBI Taxonomy" id="1137280"/>
    <lineage>
        <taxon>Bacteria</taxon>
        <taxon>Pseudomonadati</taxon>
        <taxon>Pseudomonadota</taxon>
        <taxon>Gammaproteobacteria</taxon>
        <taxon>Pseudomonadales</taxon>
        <taxon>Marinobacteraceae</taxon>
        <taxon>Marinobacter</taxon>
    </lineage>
</organism>
<dbReference type="OrthoDB" id="5734604at2"/>